<comment type="caution">
    <text evidence="9">The sequence shown here is derived from an EMBL/GenBank/DDBJ whole genome shotgun (WGS) entry which is preliminary data.</text>
</comment>
<keyword evidence="4" id="KW-0285">Flavoprotein</keyword>
<feature type="domain" description="FAD-binding" evidence="8">
    <location>
        <begin position="39"/>
        <end position="362"/>
    </location>
</feature>
<comment type="cofactor">
    <cofactor evidence="1">
        <name>FAD</name>
        <dbReference type="ChEBI" id="CHEBI:57692"/>
    </cofactor>
</comment>
<protein>
    <submittedName>
        <fullName evidence="9">2-octaprenyl-6-methoxyphenyl hydroxylase</fullName>
    </submittedName>
</protein>
<proteinExistence type="inferred from homology"/>
<evidence type="ECO:0000256" key="1">
    <source>
        <dbReference type="ARBA" id="ARBA00001974"/>
    </source>
</evidence>
<dbReference type="SUPFAM" id="SSF51905">
    <property type="entry name" value="FAD/NAD(P)-binding domain"/>
    <property type="match status" value="1"/>
</dbReference>
<dbReference type="NCBIfam" id="TIGR01988">
    <property type="entry name" value="Ubi-OHases"/>
    <property type="match status" value="1"/>
</dbReference>
<dbReference type="PROSITE" id="PS01304">
    <property type="entry name" value="UBIH"/>
    <property type="match status" value="1"/>
</dbReference>
<evidence type="ECO:0000313" key="9">
    <source>
        <dbReference type="EMBL" id="GGD13973.1"/>
    </source>
</evidence>
<comment type="pathway">
    <text evidence="2">Cofactor biosynthesis; ubiquinone biosynthesis.</text>
</comment>
<comment type="similarity">
    <text evidence="3">Belongs to the UbiH/COQ6 family.</text>
</comment>
<dbReference type="InterPro" id="IPR010971">
    <property type="entry name" value="UbiH/COQ6"/>
</dbReference>
<evidence type="ECO:0000256" key="4">
    <source>
        <dbReference type="ARBA" id="ARBA00022630"/>
    </source>
</evidence>
<evidence type="ECO:0000313" key="10">
    <source>
        <dbReference type="Proteomes" id="UP000613582"/>
    </source>
</evidence>
<dbReference type="AlphaFoldDB" id="A0A8J2V5M8"/>
<dbReference type="Gene3D" id="3.50.50.60">
    <property type="entry name" value="FAD/NAD(P)-binding domain"/>
    <property type="match status" value="2"/>
</dbReference>
<keyword evidence="6" id="KW-0560">Oxidoreductase</keyword>
<dbReference type="UniPathway" id="UPA00232"/>
<dbReference type="EMBL" id="BMGH01000001">
    <property type="protein sequence ID" value="GGD13973.1"/>
    <property type="molecule type" value="Genomic_DNA"/>
</dbReference>
<organism evidence="9 10">
    <name type="scientific">Aquisalinus flavus</name>
    <dbReference type="NCBI Taxonomy" id="1526572"/>
    <lineage>
        <taxon>Bacteria</taxon>
        <taxon>Pseudomonadati</taxon>
        <taxon>Pseudomonadota</taxon>
        <taxon>Alphaproteobacteria</taxon>
        <taxon>Parvularculales</taxon>
        <taxon>Parvularculaceae</taxon>
        <taxon>Aquisalinus</taxon>
    </lineage>
</organism>
<dbReference type="InterPro" id="IPR002938">
    <property type="entry name" value="FAD-bd"/>
</dbReference>
<gene>
    <name evidence="9" type="ORF">GCM10011342_23400</name>
</gene>
<dbReference type="Proteomes" id="UP000613582">
    <property type="component" value="Unassembled WGS sequence"/>
</dbReference>
<dbReference type="InterPro" id="IPR018168">
    <property type="entry name" value="Ubi_Hdrlase_CS"/>
</dbReference>
<dbReference type="GO" id="GO:0004497">
    <property type="term" value="F:monooxygenase activity"/>
    <property type="evidence" value="ECO:0007669"/>
    <property type="project" value="UniProtKB-KW"/>
</dbReference>
<evidence type="ECO:0000256" key="2">
    <source>
        <dbReference type="ARBA" id="ARBA00004749"/>
    </source>
</evidence>
<keyword evidence="10" id="KW-1185">Reference proteome</keyword>
<reference evidence="9" key="1">
    <citation type="journal article" date="2014" name="Int. J. Syst. Evol. Microbiol.">
        <title>Complete genome sequence of Corynebacterium casei LMG S-19264T (=DSM 44701T), isolated from a smear-ripened cheese.</title>
        <authorList>
            <consortium name="US DOE Joint Genome Institute (JGI-PGF)"/>
            <person name="Walter F."/>
            <person name="Albersmeier A."/>
            <person name="Kalinowski J."/>
            <person name="Ruckert C."/>
        </authorList>
    </citation>
    <scope>NUCLEOTIDE SEQUENCE</scope>
    <source>
        <strain evidence="9">CGMCC 1.12921</strain>
    </source>
</reference>
<evidence type="ECO:0000256" key="7">
    <source>
        <dbReference type="ARBA" id="ARBA00023033"/>
    </source>
</evidence>
<keyword evidence="5" id="KW-0274">FAD</keyword>
<accession>A0A8J2V5M8</accession>
<evidence type="ECO:0000256" key="5">
    <source>
        <dbReference type="ARBA" id="ARBA00022827"/>
    </source>
</evidence>
<dbReference type="GO" id="GO:0016705">
    <property type="term" value="F:oxidoreductase activity, acting on paired donors, with incorporation or reduction of molecular oxygen"/>
    <property type="evidence" value="ECO:0007669"/>
    <property type="project" value="InterPro"/>
</dbReference>
<dbReference type="GO" id="GO:0006744">
    <property type="term" value="P:ubiquinone biosynthetic process"/>
    <property type="evidence" value="ECO:0007669"/>
    <property type="project" value="UniProtKB-UniPathway"/>
</dbReference>
<evidence type="ECO:0000256" key="3">
    <source>
        <dbReference type="ARBA" id="ARBA00005349"/>
    </source>
</evidence>
<dbReference type="PRINTS" id="PR00420">
    <property type="entry name" value="RNGMNOXGNASE"/>
</dbReference>
<keyword evidence="7" id="KW-0503">Monooxygenase</keyword>
<dbReference type="InterPro" id="IPR051205">
    <property type="entry name" value="UbiH/COQ6_monooxygenase"/>
</dbReference>
<sequence>MRQGVFSLWCSQPPGGPAHNVALDPAAKPAYVQPMEKNADIIVAGGGLGGSLAALALAHQGFTVCLVDAAPPAQKTLPDFDGRTTALAYASTRLFRRLGLWHALAPEAGPIRDILVTDGRPADRFRKGHQASGFLHFDSTELAENTPLGWIVENRRLRQVMHDALEASDAIRVIAPAMIGAVETGPAAVTVPLDTGETLTASLLVAADGRRSPLRERAGIRTLGWSYPQTGIVCTVAHEKDHLGIAQEFFLPSGPFAILPMTGRRSSLVWTEKADRAGSFLALGDEDFTAEIAKRFGPYLGALSLDGPRWSYPLAFHLATKFYGERMALVGDAAHGIHPIAGQGYNLGVKDIAALCDVLAEHRGAGLDIGHGSALAQYDRWRQFDSASLAFGTDVLNRLFSNDNPALRLARSTGIGLVNRIDPLRNFFMKQAGADLGTLPSLMQP</sequence>
<evidence type="ECO:0000256" key="6">
    <source>
        <dbReference type="ARBA" id="ARBA00023002"/>
    </source>
</evidence>
<dbReference type="PANTHER" id="PTHR43876">
    <property type="entry name" value="UBIQUINONE BIOSYNTHESIS MONOOXYGENASE COQ6, MITOCHONDRIAL"/>
    <property type="match status" value="1"/>
</dbReference>
<dbReference type="PANTHER" id="PTHR43876:SF7">
    <property type="entry name" value="UBIQUINONE BIOSYNTHESIS MONOOXYGENASE COQ6, MITOCHONDRIAL"/>
    <property type="match status" value="1"/>
</dbReference>
<dbReference type="InterPro" id="IPR036188">
    <property type="entry name" value="FAD/NAD-bd_sf"/>
</dbReference>
<name>A0A8J2V5M8_9PROT</name>
<reference evidence="9" key="2">
    <citation type="submission" date="2020-09" db="EMBL/GenBank/DDBJ databases">
        <authorList>
            <person name="Sun Q."/>
            <person name="Zhou Y."/>
        </authorList>
    </citation>
    <scope>NUCLEOTIDE SEQUENCE</scope>
    <source>
        <strain evidence="9">CGMCC 1.12921</strain>
    </source>
</reference>
<evidence type="ECO:0000259" key="8">
    <source>
        <dbReference type="Pfam" id="PF01494"/>
    </source>
</evidence>
<dbReference type="GO" id="GO:0071949">
    <property type="term" value="F:FAD binding"/>
    <property type="evidence" value="ECO:0007669"/>
    <property type="project" value="InterPro"/>
</dbReference>
<dbReference type="Pfam" id="PF01494">
    <property type="entry name" value="FAD_binding_3"/>
    <property type="match status" value="1"/>
</dbReference>